<evidence type="ECO:0000259" key="12">
    <source>
        <dbReference type="SMART" id="SM00228"/>
    </source>
</evidence>
<comment type="similarity">
    <text evidence="3">Belongs to the peptidase M50B family.</text>
</comment>
<dbReference type="SUPFAM" id="SSF50156">
    <property type="entry name" value="PDZ domain-like"/>
    <property type="match status" value="1"/>
</dbReference>
<keyword evidence="7" id="KW-0862">Zinc</keyword>
<reference evidence="13 14" key="1">
    <citation type="journal article" date="2016" name="Nat. Commun.">
        <title>Thousands of microbial genomes shed light on interconnected biogeochemical processes in an aquifer system.</title>
        <authorList>
            <person name="Anantharaman K."/>
            <person name="Brown C.T."/>
            <person name="Hug L.A."/>
            <person name="Sharon I."/>
            <person name="Castelle C.J."/>
            <person name="Probst A.J."/>
            <person name="Thomas B.C."/>
            <person name="Singh A."/>
            <person name="Wilkins M.J."/>
            <person name="Karaoz U."/>
            <person name="Brodie E.L."/>
            <person name="Williams K.H."/>
            <person name="Hubbard S.S."/>
            <person name="Banfield J.F."/>
        </authorList>
    </citation>
    <scope>NUCLEOTIDE SEQUENCE [LARGE SCALE GENOMIC DNA]</scope>
</reference>
<dbReference type="AlphaFoldDB" id="A0A1G2K4Y5"/>
<dbReference type="GO" id="GO:0006508">
    <property type="term" value="P:proteolysis"/>
    <property type="evidence" value="ECO:0007669"/>
    <property type="project" value="UniProtKB-KW"/>
</dbReference>
<gene>
    <name evidence="13" type="ORF">A2131_02335</name>
</gene>
<feature type="domain" description="PDZ" evidence="12">
    <location>
        <begin position="106"/>
        <end position="191"/>
    </location>
</feature>
<sequence>MTLLFILFVIFLISILILVHEWGHFFSARMLKVKVEEFGFGFPPRVFSKVRNGVRYSFNLLPFGGFVKIFGEHGEGEAAPESFAGRPVWQRFIILAAGVLMNLVLAWVLFSVASGIGMPEIVDGEGSAIPVSVLSVAPGSPAESVGVKFGDAILRISQSGDSIAVSSEEDVVSFIDAHKGEEVTLSLRRGEEIKDISVLARENPPDGQGSVGISMGRLDVVSVPWYLAPVEGAKTLGRSIMLTIYGFWYLLSELVRGNTSIPVSGPVGIFVFANDIRPLGVSFFLHFMGILSVNLAILNFLPIPALDGGRVFFLLIEKLRGRRISAESENIAHTIGFVVLIFLMVLVTYRDVTMFF</sequence>
<evidence type="ECO:0000256" key="9">
    <source>
        <dbReference type="ARBA" id="ARBA00023049"/>
    </source>
</evidence>
<evidence type="ECO:0000313" key="14">
    <source>
        <dbReference type="Proteomes" id="UP000177392"/>
    </source>
</evidence>
<evidence type="ECO:0000256" key="5">
    <source>
        <dbReference type="ARBA" id="ARBA00022692"/>
    </source>
</evidence>
<dbReference type="Gene3D" id="2.30.42.10">
    <property type="match status" value="1"/>
</dbReference>
<dbReference type="CDD" id="cd06163">
    <property type="entry name" value="S2P-M50_PDZ_RseP-like"/>
    <property type="match status" value="1"/>
</dbReference>
<comment type="caution">
    <text evidence="13">The sequence shown here is derived from an EMBL/GenBank/DDBJ whole genome shotgun (WGS) entry which is preliminary data.</text>
</comment>
<evidence type="ECO:0000256" key="10">
    <source>
        <dbReference type="ARBA" id="ARBA00023136"/>
    </source>
</evidence>
<dbReference type="GO" id="GO:0004222">
    <property type="term" value="F:metalloendopeptidase activity"/>
    <property type="evidence" value="ECO:0007669"/>
    <property type="project" value="InterPro"/>
</dbReference>
<evidence type="ECO:0000256" key="3">
    <source>
        <dbReference type="ARBA" id="ARBA00007931"/>
    </source>
</evidence>
<feature type="transmembrane region" description="Helical" evidence="11">
    <location>
        <begin position="92"/>
        <end position="110"/>
    </location>
</feature>
<keyword evidence="8 11" id="KW-1133">Transmembrane helix</keyword>
<dbReference type="PANTHER" id="PTHR42837">
    <property type="entry name" value="REGULATOR OF SIGMA-E PROTEASE RSEP"/>
    <property type="match status" value="1"/>
</dbReference>
<evidence type="ECO:0000256" key="2">
    <source>
        <dbReference type="ARBA" id="ARBA00004141"/>
    </source>
</evidence>
<evidence type="ECO:0000256" key="7">
    <source>
        <dbReference type="ARBA" id="ARBA00022833"/>
    </source>
</evidence>
<proteinExistence type="inferred from homology"/>
<keyword evidence="9" id="KW-0482">Metalloprotease</keyword>
<feature type="transmembrane region" description="Helical" evidence="11">
    <location>
        <begin position="330"/>
        <end position="349"/>
    </location>
</feature>
<feature type="transmembrane region" description="Helical" evidence="11">
    <location>
        <begin position="6"/>
        <end position="26"/>
    </location>
</feature>
<organism evidence="13 14">
    <name type="scientific">Candidatus Sungbacteria bacterium GWC2_49_10</name>
    <dbReference type="NCBI Taxonomy" id="1802263"/>
    <lineage>
        <taxon>Bacteria</taxon>
        <taxon>Candidatus Sungiibacteriota</taxon>
    </lineage>
</organism>
<name>A0A1G2K4Y5_9BACT</name>
<dbReference type="PANTHER" id="PTHR42837:SF2">
    <property type="entry name" value="MEMBRANE METALLOPROTEASE ARASP2, CHLOROPLASTIC-RELATED"/>
    <property type="match status" value="1"/>
</dbReference>
<evidence type="ECO:0000256" key="11">
    <source>
        <dbReference type="SAM" id="Phobius"/>
    </source>
</evidence>
<dbReference type="EMBL" id="MHQB01000035">
    <property type="protein sequence ID" value="OGZ93518.1"/>
    <property type="molecule type" value="Genomic_DNA"/>
</dbReference>
<protein>
    <recommendedName>
        <fullName evidence="12">PDZ domain-containing protein</fullName>
    </recommendedName>
</protein>
<evidence type="ECO:0000256" key="4">
    <source>
        <dbReference type="ARBA" id="ARBA00022670"/>
    </source>
</evidence>
<dbReference type="InterPro" id="IPR008915">
    <property type="entry name" value="Peptidase_M50"/>
</dbReference>
<comment type="cofactor">
    <cofactor evidence="1">
        <name>Zn(2+)</name>
        <dbReference type="ChEBI" id="CHEBI:29105"/>
    </cofactor>
</comment>
<dbReference type="InterPro" id="IPR001478">
    <property type="entry name" value="PDZ"/>
</dbReference>
<dbReference type="Pfam" id="PF02163">
    <property type="entry name" value="Peptidase_M50"/>
    <property type="match status" value="1"/>
</dbReference>
<keyword evidence="6" id="KW-0378">Hydrolase</keyword>
<evidence type="ECO:0000256" key="1">
    <source>
        <dbReference type="ARBA" id="ARBA00001947"/>
    </source>
</evidence>
<dbReference type="Proteomes" id="UP000177392">
    <property type="component" value="Unassembled WGS sequence"/>
</dbReference>
<evidence type="ECO:0000256" key="8">
    <source>
        <dbReference type="ARBA" id="ARBA00022989"/>
    </source>
</evidence>
<accession>A0A1G2K4Y5</accession>
<dbReference type="InterPro" id="IPR036034">
    <property type="entry name" value="PDZ_sf"/>
</dbReference>
<dbReference type="InterPro" id="IPR004387">
    <property type="entry name" value="Pept_M50_Zn"/>
</dbReference>
<feature type="transmembrane region" description="Helical" evidence="11">
    <location>
        <begin position="283"/>
        <end position="309"/>
    </location>
</feature>
<keyword evidence="5 11" id="KW-0812">Transmembrane</keyword>
<evidence type="ECO:0000256" key="6">
    <source>
        <dbReference type="ARBA" id="ARBA00022801"/>
    </source>
</evidence>
<comment type="subcellular location">
    <subcellularLocation>
        <location evidence="2">Membrane</location>
        <topology evidence="2">Multi-pass membrane protein</topology>
    </subcellularLocation>
</comment>
<keyword evidence="10 11" id="KW-0472">Membrane</keyword>
<keyword evidence="4" id="KW-0645">Protease</keyword>
<evidence type="ECO:0000313" key="13">
    <source>
        <dbReference type="EMBL" id="OGZ93518.1"/>
    </source>
</evidence>
<dbReference type="InterPro" id="IPR041489">
    <property type="entry name" value="PDZ_6"/>
</dbReference>
<dbReference type="SMART" id="SM00228">
    <property type="entry name" value="PDZ"/>
    <property type="match status" value="1"/>
</dbReference>
<dbReference type="Pfam" id="PF17820">
    <property type="entry name" value="PDZ_6"/>
    <property type="match status" value="1"/>
</dbReference>
<dbReference type="GO" id="GO:0016020">
    <property type="term" value="C:membrane"/>
    <property type="evidence" value="ECO:0007669"/>
    <property type="project" value="UniProtKB-SubCell"/>
</dbReference>